<dbReference type="OrthoDB" id="2392789at2759"/>
<dbReference type="Proteomes" id="UP000812287">
    <property type="component" value="Unassembled WGS sequence"/>
</dbReference>
<dbReference type="AlphaFoldDB" id="A0A9P8AXN4"/>
<dbReference type="PANTHER" id="PTHR13132">
    <property type="entry name" value="ALPHA- 1,6 -FUCOSYLTRANSFERASE"/>
    <property type="match status" value="1"/>
</dbReference>
<dbReference type="RefSeq" id="XP_043045288.1">
    <property type="nucleotide sequence ID" value="XM_043182651.1"/>
</dbReference>
<keyword evidence="2" id="KW-0472">Membrane</keyword>
<keyword evidence="2" id="KW-0812">Transmembrane</keyword>
<proteinExistence type="predicted"/>
<feature type="compositionally biased region" description="Polar residues" evidence="1">
    <location>
        <begin position="1"/>
        <end position="10"/>
    </location>
</feature>
<evidence type="ECO:0000256" key="1">
    <source>
        <dbReference type="SAM" id="MobiDB-lite"/>
    </source>
</evidence>
<feature type="compositionally biased region" description="Low complexity" evidence="1">
    <location>
        <begin position="38"/>
        <end position="49"/>
    </location>
</feature>
<keyword evidence="4" id="KW-1185">Reference proteome</keyword>
<dbReference type="GeneID" id="66104948"/>
<feature type="compositionally biased region" description="Basic and acidic residues" evidence="1">
    <location>
        <begin position="13"/>
        <end position="31"/>
    </location>
</feature>
<evidence type="ECO:0000313" key="3">
    <source>
        <dbReference type="EMBL" id="KAG7451788.1"/>
    </source>
</evidence>
<reference evidence="3" key="1">
    <citation type="submission" date="2020-11" db="EMBL/GenBank/DDBJ databases">
        <title>Adaptations for nitrogen fixation in a non-lichenized fungal sporocarp promotes dispersal by wood-feeding termites.</title>
        <authorList>
            <consortium name="DOE Joint Genome Institute"/>
            <person name="Koch R.A."/>
            <person name="Yoon G."/>
            <person name="Arayal U."/>
            <person name="Lail K."/>
            <person name="Amirebrahimi M."/>
            <person name="Labutti K."/>
            <person name="Lipzen A."/>
            <person name="Riley R."/>
            <person name="Barry K."/>
            <person name="Henrissat B."/>
            <person name="Grigoriev I.V."/>
            <person name="Herr J.R."/>
            <person name="Aime M.C."/>
        </authorList>
    </citation>
    <scope>NUCLEOTIDE SEQUENCE</scope>
    <source>
        <strain evidence="3">MCA 3950</strain>
    </source>
</reference>
<evidence type="ECO:0000313" key="4">
    <source>
        <dbReference type="Proteomes" id="UP000812287"/>
    </source>
</evidence>
<feature type="transmembrane region" description="Helical" evidence="2">
    <location>
        <begin position="68"/>
        <end position="86"/>
    </location>
</feature>
<evidence type="ECO:0000256" key="2">
    <source>
        <dbReference type="SAM" id="Phobius"/>
    </source>
</evidence>
<comment type="caution">
    <text evidence="3">The sequence shown here is derived from an EMBL/GenBank/DDBJ whole genome shotgun (WGS) entry which is preliminary data.</text>
</comment>
<protein>
    <submittedName>
        <fullName evidence="3">Uncharacterized protein</fullName>
    </submittedName>
</protein>
<gene>
    <name evidence="3" type="ORF">BT62DRAFT_880988</name>
</gene>
<dbReference type="PANTHER" id="PTHR13132:SF29">
    <property type="entry name" value="ALPHA-(1,6)-FUCOSYLTRANSFERASE"/>
    <property type="match status" value="1"/>
</dbReference>
<dbReference type="GO" id="GO:0046921">
    <property type="term" value="F:alpha-(1-&gt;6)-fucosyltransferase activity"/>
    <property type="evidence" value="ECO:0007669"/>
    <property type="project" value="TreeGrafter"/>
</dbReference>
<dbReference type="EMBL" id="MU250524">
    <property type="protein sequence ID" value="KAG7451788.1"/>
    <property type="molecule type" value="Genomic_DNA"/>
</dbReference>
<sequence length="513" mass="57445">MSLTPRTPQYRSGRAEEGYTQDELREMHGEYPEDDPQSSAAPLLSAGSPRTDEPKGGKAMAATAASKLPIVFLSFVAGFIFFLTVVEYRRPGTLEWYLGIPIPSFEQMPASTGNHDDLNSSLIISYENYTSFPLSTHDYLVECYKMHPGGFMPSTRFWEPTAAGLMDVVHGEDKDVCSSTITYMLDGKIGLVADLALMAQAAALARERNRTFFIDDTYWNRGKWLDHFQDVRETQPGPEPGCKQPPPQEYVACPRHARHWIITSRTAKFHFGQMYYEHYENGYAQNTNRLKPIYDFAAGSLRNTIIPNIENARLISSARAEVAVLSSMYLSVHLRRGDRKPSSYAYHGGYVPTNDFVDALDDAARRLQRGDHPSLVYLASDSPTALEEISTLLPSVYSLSRSANAELKSLVSPGEYFQRDFDKYDLETRIRATRGMIVDFALLSGAWNEAGPDAVVCTVSSAVCKLSAVALGWEKAFGHLDKYGLIDRQLMSWVDVDQKGRIIPEWAAFDLFN</sequence>
<keyword evidence="2" id="KW-1133">Transmembrane helix</keyword>
<accession>A0A9P8AXN4</accession>
<name>A0A9P8AXN4_9AGAR</name>
<dbReference type="GO" id="GO:0006487">
    <property type="term" value="P:protein N-linked glycosylation"/>
    <property type="evidence" value="ECO:0007669"/>
    <property type="project" value="TreeGrafter"/>
</dbReference>
<dbReference type="Gene3D" id="3.40.50.11350">
    <property type="match status" value="1"/>
</dbReference>
<organism evidence="3 4">
    <name type="scientific">Guyanagaster necrorhizus</name>
    <dbReference type="NCBI Taxonomy" id="856835"/>
    <lineage>
        <taxon>Eukaryota</taxon>
        <taxon>Fungi</taxon>
        <taxon>Dikarya</taxon>
        <taxon>Basidiomycota</taxon>
        <taxon>Agaricomycotina</taxon>
        <taxon>Agaricomycetes</taxon>
        <taxon>Agaricomycetidae</taxon>
        <taxon>Agaricales</taxon>
        <taxon>Marasmiineae</taxon>
        <taxon>Physalacriaceae</taxon>
        <taxon>Guyanagaster</taxon>
    </lineage>
</organism>
<feature type="region of interest" description="Disordered" evidence="1">
    <location>
        <begin position="1"/>
        <end position="58"/>
    </location>
</feature>